<evidence type="ECO:0000313" key="2">
    <source>
        <dbReference type="EMBL" id="TRY60844.1"/>
    </source>
</evidence>
<gene>
    <name evidence="2" type="ORF">DNTS_026783</name>
</gene>
<dbReference type="AlphaFoldDB" id="A0A553N5Z2"/>
<keyword evidence="1" id="KW-0812">Transmembrane</keyword>
<sequence length="220" mass="24251">MQCYTPTARGRCSACRHHVYGHIRAFASSSSPSWQFYSLEGGRGAQICTQQDGFYMAHMICDDEKVMKMMMAQGEKDPKHTSRVVLVKRIIMKHDNPDQQGMGKPSVYHAVVVIFLEFFAWGLLTTPMLTVRSVVFHERPSDRSSVRRVGQEILSAGHRLLHVCTDPAHETQSMVSATFAASLVTSPAIGAFLSASYGDSVVVLLATLIALADICFILLA</sequence>
<keyword evidence="3" id="KW-1185">Reference proteome</keyword>
<dbReference type="Proteomes" id="UP000316079">
    <property type="component" value="Unassembled WGS sequence"/>
</dbReference>
<feature type="transmembrane region" description="Helical" evidence="1">
    <location>
        <begin position="107"/>
        <end position="124"/>
    </location>
</feature>
<comment type="caution">
    <text evidence="2">The sequence shown here is derived from an EMBL/GenBank/DDBJ whole genome shotgun (WGS) entry which is preliminary data.</text>
</comment>
<feature type="transmembrane region" description="Helical" evidence="1">
    <location>
        <begin position="201"/>
        <end position="219"/>
    </location>
</feature>
<evidence type="ECO:0000256" key="1">
    <source>
        <dbReference type="SAM" id="Phobius"/>
    </source>
</evidence>
<organism evidence="2 3">
    <name type="scientific">Danionella cerebrum</name>
    <dbReference type="NCBI Taxonomy" id="2873325"/>
    <lineage>
        <taxon>Eukaryota</taxon>
        <taxon>Metazoa</taxon>
        <taxon>Chordata</taxon>
        <taxon>Craniata</taxon>
        <taxon>Vertebrata</taxon>
        <taxon>Euteleostomi</taxon>
        <taxon>Actinopterygii</taxon>
        <taxon>Neopterygii</taxon>
        <taxon>Teleostei</taxon>
        <taxon>Ostariophysi</taxon>
        <taxon>Cypriniformes</taxon>
        <taxon>Danionidae</taxon>
        <taxon>Danioninae</taxon>
        <taxon>Danionella</taxon>
    </lineage>
</organism>
<evidence type="ECO:0000313" key="3">
    <source>
        <dbReference type="Proteomes" id="UP000316079"/>
    </source>
</evidence>
<dbReference type="OrthoDB" id="419616at2759"/>
<dbReference type="EMBL" id="SRMA01027018">
    <property type="protein sequence ID" value="TRY60844.1"/>
    <property type="molecule type" value="Genomic_DNA"/>
</dbReference>
<accession>A0A553N5Z2</accession>
<proteinExistence type="predicted"/>
<feature type="non-terminal residue" evidence="2">
    <location>
        <position position="220"/>
    </location>
</feature>
<keyword evidence="1" id="KW-1133">Transmembrane helix</keyword>
<reference evidence="2 3" key="1">
    <citation type="journal article" date="2019" name="Sci. Data">
        <title>Hybrid genome assembly and annotation of Danionella translucida.</title>
        <authorList>
            <person name="Kadobianskyi M."/>
            <person name="Schulze L."/>
            <person name="Schuelke M."/>
            <person name="Judkewitz B."/>
        </authorList>
    </citation>
    <scope>NUCLEOTIDE SEQUENCE [LARGE SCALE GENOMIC DNA]</scope>
    <source>
        <strain evidence="2 3">Bolton</strain>
    </source>
</reference>
<protein>
    <submittedName>
        <fullName evidence="2">Uncharacterized protein</fullName>
    </submittedName>
</protein>
<name>A0A553N5Z2_9TELE</name>
<keyword evidence="1" id="KW-0472">Membrane</keyword>